<dbReference type="AlphaFoldDB" id="A0AAU8BRV9"/>
<evidence type="ECO:0000256" key="14">
    <source>
        <dbReference type="RuleBase" id="RU000461"/>
    </source>
</evidence>
<evidence type="ECO:0000256" key="9">
    <source>
        <dbReference type="ARBA" id="ARBA00023002"/>
    </source>
</evidence>
<dbReference type="SUPFAM" id="SSF48264">
    <property type="entry name" value="Cytochrome P450"/>
    <property type="match status" value="1"/>
</dbReference>
<keyword evidence="7" id="KW-0256">Endoplasmic reticulum</keyword>
<name>A0AAU8BRV9_HYPHA</name>
<feature type="signal peptide" evidence="15">
    <location>
        <begin position="1"/>
        <end position="20"/>
    </location>
</feature>
<evidence type="ECO:0000256" key="10">
    <source>
        <dbReference type="ARBA" id="ARBA00023004"/>
    </source>
</evidence>
<dbReference type="GO" id="GO:0005506">
    <property type="term" value="F:iron ion binding"/>
    <property type="evidence" value="ECO:0007669"/>
    <property type="project" value="InterPro"/>
</dbReference>
<evidence type="ECO:0000256" key="7">
    <source>
        <dbReference type="ARBA" id="ARBA00022824"/>
    </source>
</evidence>
<organism evidence="17">
    <name type="scientific">Hypothenemus hampei</name>
    <name type="common">Coffee berry borer</name>
    <dbReference type="NCBI Taxonomy" id="57062"/>
    <lineage>
        <taxon>Eukaryota</taxon>
        <taxon>Metazoa</taxon>
        <taxon>Ecdysozoa</taxon>
        <taxon>Arthropoda</taxon>
        <taxon>Hexapoda</taxon>
        <taxon>Insecta</taxon>
        <taxon>Pterygota</taxon>
        <taxon>Neoptera</taxon>
        <taxon>Endopterygota</taxon>
        <taxon>Coleoptera</taxon>
        <taxon>Polyphaga</taxon>
        <taxon>Cucujiformia</taxon>
        <taxon>Curculionidae</taxon>
        <taxon>Scolytinae</taxon>
        <taxon>Hypothenemus</taxon>
    </lineage>
</organism>
<accession>A0AAU8BRV9</accession>
<keyword evidence="10 13" id="KW-0408">Iron</keyword>
<dbReference type="Proteomes" id="UP001566132">
    <property type="component" value="Unassembled WGS sequence"/>
</dbReference>
<evidence type="ECO:0000256" key="13">
    <source>
        <dbReference type="PIRSR" id="PIRSR602401-1"/>
    </source>
</evidence>
<dbReference type="PRINTS" id="PR00463">
    <property type="entry name" value="EP450I"/>
</dbReference>
<evidence type="ECO:0000256" key="2">
    <source>
        <dbReference type="ARBA" id="ARBA00004174"/>
    </source>
</evidence>
<keyword evidence="5 13" id="KW-0349">Heme</keyword>
<dbReference type="GO" id="GO:0020037">
    <property type="term" value="F:heme binding"/>
    <property type="evidence" value="ECO:0007669"/>
    <property type="project" value="InterPro"/>
</dbReference>
<sequence length="511" mass="58991">MIVLYLLLAVGALVFYLIKQQKEKFNYWRNCGVPQLENQHLLFGDFQEYGKINPIKLTDKRYKYFKKLGVKLGGLYQFNRPILMIVDPSLVKLIVTKDFHYFTAHNPKIGNGLLFNNLFHMSGDEWKDARRKLTPTFTSGKIKMMSDIVIEKANELVNLIEKMNQNGQTAEIKEVLARYTTDVIGSCAFGIECNSIQDENSVFFQRGQDLFRKLNNMKPPTLLKLISLFLGKKRSISFDVSDIEDFFRNLVNDTIELREQNKTMRKDFLQLMIQLKNRGSIADIMYEKDVYQKAEGIEILSMEDIAGQCMLFFTAGFETSSTTMSFALLELAQNPEVQNKLREEVREVLQKYNGILCYEAIQELTYCDNVIKETLRKYPPLIQLPRMCTKKYKVPDTDMVIDEGATVSIPIQSIQNDPEYFPNPEKFDPERFNEENKSKIVDYTYLPFGEGPRQCLGLRFALIQSKAGLASLINRFHFTRNQKTPYPPKFALLSAILTLDGGIWLDVKNAN</sequence>
<dbReference type="InterPro" id="IPR050476">
    <property type="entry name" value="Insect_CytP450_Detox"/>
</dbReference>
<dbReference type="InterPro" id="IPR036396">
    <property type="entry name" value="Cyt_P450_sf"/>
</dbReference>
<dbReference type="InterPro" id="IPR002401">
    <property type="entry name" value="Cyt_P450_E_grp-I"/>
</dbReference>
<comment type="cofactor">
    <cofactor evidence="1 13">
        <name>heme</name>
        <dbReference type="ChEBI" id="CHEBI:30413"/>
    </cofactor>
</comment>
<evidence type="ECO:0000256" key="1">
    <source>
        <dbReference type="ARBA" id="ARBA00001971"/>
    </source>
</evidence>
<keyword evidence="9 14" id="KW-0560">Oxidoreductase</keyword>
<evidence type="ECO:0000313" key="16">
    <source>
        <dbReference type="EMBL" id="KAL1509708.1"/>
    </source>
</evidence>
<feature type="chain" id="PRO_5044713073" evidence="15">
    <location>
        <begin position="21"/>
        <end position="511"/>
    </location>
</feature>
<dbReference type="InterPro" id="IPR017972">
    <property type="entry name" value="Cyt_P450_CS"/>
</dbReference>
<evidence type="ECO:0000256" key="12">
    <source>
        <dbReference type="ARBA" id="ARBA00023136"/>
    </source>
</evidence>
<evidence type="ECO:0000256" key="4">
    <source>
        <dbReference type="ARBA" id="ARBA00010617"/>
    </source>
</evidence>
<dbReference type="FunFam" id="1.10.630.10:FF:000042">
    <property type="entry name" value="Cytochrome P450"/>
    <property type="match status" value="1"/>
</dbReference>
<dbReference type="EMBL" id="JBDJPC010000003">
    <property type="protein sequence ID" value="KAL1509708.1"/>
    <property type="molecule type" value="Genomic_DNA"/>
</dbReference>
<comment type="subcellular location">
    <subcellularLocation>
        <location evidence="3">Endoplasmic reticulum membrane</location>
        <topology evidence="3">Peripheral membrane protein</topology>
    </subcellularLocation>
    <subcellularLocation>
        <location evidence="2">Microsome membrane</location>
        <topology evidence="2">Peripheral membrane protein</topology>
    </subcellularLocation>
</comment>
<dbReference type="GO" id="GO:0004497">
    <property type="term" value="F:monooxygenase activity"/>
    <property type="evidence" value="ECO:0007669"/>
    <property type="project" value="UniProtKB-KW"/>
</dbReference>
<dbReference type="PROSITE" id="PS00086">
    <property type="entry name" value="CYTOCHROME_P450"/>
    <property type="match status" value="1"/>
</dbReference>
<evidence type="ECO:0000313" key="17">
    <source>
        <dbReference type="EMBL" id="XCD23162.1"/>
    </source>
</evidence>
<dbReference type="PANTHER" id="PTHR24292">
    <property type="entry name" value="CYTOCHROME P450"/>
    <property type="match status" value="1"/>
</dbReference>
<evidence type="ECO:0000256" key="15">
    <source>
        <dbReference type="SAM" id="SignalP"/>
    </source>
</evidence>
<dbReference type="GO" id="GO:0016705">
    <property type="term" value="F:oxidoreductase activity, acting on paired donors, with incorporation or reduction of molecular oxygen"/>
    <property type="evidence" value="ECO:0007669"/>
    <property type="project" value="InterPro"/>
</dbReference>
<dbReference type="PRINTS" id="PR00385">
    <property type="entry name" value="P450"/>
</dbReference>
<dbReference type="CDD" id="cd11056">
    <property type="entry name" value="CYP6-like"/>
    <property type="match status" value="1"/>
</dbReference>
<dbReference type="GO" id="GO:0005789">
    <property type="term" value="C:endoplasmic reticulum membrane"/>
    <property type="evidence" value="ECO:0007669"/>
    <property type="project" value="UniProtKB-SubCell"/>
</dbReference>
<reference evidence="17" key="2">
    <citation type="submission" date="2024-06" db="EMBL/GenBank/DDBJ databases">
        <title>De novo transcriptome assembly of the two larval stages of Hypothenemus hampei as a tool for identification of candidate genes for RNAi.</title>
        <authorList>
            <person name="Valencia Jimenez A."/>
            <person name="Vilegas-Estrada B."/>
        </authorList>
    </citation>
    <scope>NUCLEOTIDE SEQUENCE</scope>
</reference>
<evidence type="ECO:0000256" key="3">
    <source>
        <dbReference type="ARBA" id="ARBA00004406"/>
    </source>
</evidence>
<dbReference type="PANTHER" id="PTHR24292:SF54">
    <property type="entry name" value="CYP9F3-RELATED"/>
    <property type="match status" value="1"/>
</dbReference>
<dbReference type="Gene3D" id="1.10.630.10">
    <property type="entry name" value="Cytochrome P450"/>
    <property type="match status" value="1"/>
</dbReference>
<protein>
    <submittedName>
        <fullName evidence="17">Cytochrome 2-P450</fullName>
    </submittedName>
</protein>
<evidence type="ECO:0000256" key="5">
    <source>
        <dbReference type="ARBA" id="ARBA00022617"/>
    </source>
</evidence>
<keyword evidence="8" id="KW-0492">Microsome</keyword>
<dbReference type="Pfam" id="PF00067">
    <property type="entry name" value="p450"/>
    <property type="match status" value="1"/>
</dbReference>
<evidence type="ECO:0000256" key="6">
    <source>
        <dbReference type="ARBA" id="ARBA00022723"/>
    </source>
</evidence>
<evidence type="ECO:0000256" key="11">
    <source>
        <dbReference type="ARBA" id="ARBA00023033"/>
    </source>
</evidence>
<keyword evidence="12" id="KW-0472">Membrane</keyword>
<keyword evidence="15" id="KW-0732">Signal</keyword>
<evidence type="ECO:0000256" key="8">
    <source>
        <dbReference type="ARBA" id="ARBA00022848"/>
    </source>
</evidence>
<proteinExistence type="evidence at transcript level"/>
<comment type="similarity">
    <text evidence="4 14">Belongs to the cytochrome P450 family.</text>
</comment>
<dbReference type="InterPro" id="IPR001128">
    <property type="entry name" value="Cyt_P450"/>
</dbReference>
<reference evidence="16 18" key="1">
    <citation type="submission" date="2024-05" db="EMBL/GenBank/DDBJ databases">
        <title>Genetic variation in Jamaican populations of the coffee berry borer (Hypothenemus hampei).</title>
        <authorList>
            <person name="Errbii M."/>
            <person name="Myrie A."/>
        </authorList>
    </citation>
    <scope>NUCLEOTIDE SEQUENCE [LARGE SCALE GENOMIC DNA]</scope>
    <source>
        <strain evidence="16">JA-Hopewell-2020-01-JO</strain>
        <tissue evidence="16">Whole body</tissue>
    </source>
</reference>
<keyword evidence="11 14" id="KW-0503">Monooxygenase</keyword>
<dbReference type="EMBL" id="PP933145">
    <property type="protein sequence ID" value="XCD23162.1"/>
    <property type="molecule type" value="mRNA"/>
</dbReference>
<keyword evidence="6 13" id="KW-0479">Metal-binding</keyword>
<keyword evidence="18" id="KW-1185">Reference proteome</keyword>
<feature type="binding site" description="axial binding residue" evidence="13">
    <location>
        <position position="455"/>
    </location>
    <ligand>
        <name>heme</name>
        <dbReference type="ChEBI" id="CHEBI:30413"/>
    </ligand>
    <ligandPart>
        <name>Fe</name>
        <dbReference type="ChEBI" id="CHEBI:18248"/>
    </ligandPart>
</feature>
<gene>
    <name evidence="16" type="ORF">ABEB36_004405</name>
</gene>
<evidence type="ECO:0000313" key="18">
    <source>
        <dbReference type="Proteomes" id="UP001566132"/>
    </source>
</evidence>